<dbReference type="OrthoDB" id="10262915at2759"/>
<sequence>MPFCRAEIEPLMIARGHPLSFLEEGDDDSIDTSTPWGLGRAYANEIWDYLGANDGWNADGSMGGREFNRVPFTGDFSMTDSAGNSWTPYTPRNSPYEFTNFKKWQPLEESDGLGYVSTQEHVTPHIGSTGRYFGFSSKEDEEAFSSRKIDGPDYLNRYDQAVRDVLDESAITADSPYKQFAVSFFDNKFTSLIPLKIAFFNRGTTKEDYTETDFYQVTVEVQLAIYNGILLAWKEKINHDRPRPPSMIRHLLGDELVEAYAGPDQGVQTMKASEWEPFIRTMPHSEYPSASACLCEGFARQVENFLGDDKIEPALEFPPGPPPAGLNASLEFASWSEISQVCGDSRIWGGMHFAGAVLAGAELCGGEDMAKSIHDSFERLKAGDESAAIFKSDVGELMVRPR</sequence>
<dbReference type="PANTHER" id="PTHR34599:SF2">
    <property type="entry name" value="TRAF-TYPE DOMAIN-CONTAINING PROTEIN"/>
    <property type="match status" value="1"/>
</dbReference>
<evidence type="ECO:0000313" key="2">
    <source>
        <dbReference type="EMBL" id="CBN75241.1"/>
    </source>
</evidence>
<protein>
    <recommendedName>
        <fullName evidence="1">Vanadium-dependent haloperoxidase NapH1-like second helical-bundle domain-containing protein</fullName>
    </recommendedName>
</protein>
<dbReference type="PANTHER" id="PTHR34599">
    <property type="entry name" value="PEROXIDASE-RELATED"/>
    <property type="match status" value="1"/>
</dbReference>
<proteinExistence type="predicted"/>
<dbReference type="EMBL" id="FN648992">
    <property type="protein sequence ID" value="CBN75241.1"/>
    <property type="molecule type" value="Genomic_DNA"/>
</dbReference>
<reference evidence="2 3" key="1">
    <citation type="journal article" date="2010" name="Nature">
        <title>The Ectocarpus genome and the independent evolution of multicellularity in brown algae.</title>
        <authorList>
            <person name="Cock J.M."/>
            <person name="Sterck L."/>
            <person name="Rouze P."/>
            <person name="Scornet D."/>
            <person name="Allen A.E."/>
            <person name="Amoutzias G."/>
            <person name="Anthouard V."/>
            <person name="Artiguenave F."/>
            <person name="Aury J.M."/>
            <person name="Badger J.H."/>
            <person name="Beszteri B."/>
            <person name="Billiau K."/>
            <person name="Bonnet E."/>
            <person name="Bothwell J.H."/>
            <person name="Bowler C."/>
            <person name="Boyen C."/>
            <person name="Brownlee C."/>
            <person name="Carrano C.J."/>
            <person name="Charrier B."/>
            <person name="Cho G.Y."/>
            <person name="Coelho S.M."/>
            <person name="Collen J."/>
            <person name="Corre E."/>
            <person name="Da Silva C."/>
            <person name="Delage L."/>
            <person name="Delaroque N."/>
            <person name="Dittami S.M."/>
            <person name="Doulbeau S."/>
            <person name="Elias M."/>
            <person name="Farnham G."/>
            <person name="Gachon C.M."/>
            <person name="Gschloessl B."/>
            <person name="Heesch S."/>
            <person name="Jabbari K."/>
            <person name="Jubin C."/>
            <person name="Kawai H."/>
            <person name="Kimura K."/>
            <person name="Kloareg B."/>
            <person name="Kupper F.C."/>
            <person name="Lang D."/>
            <person name="Le Bail A."/>
            <person name="Leblanc C."/>
            <person name="Lerouge P."/>
            <person name="Lohr M."/>
            <person name="Lopez P.J."/>
            <person name="Martens C."/>
            <person name="Maumus F."/>
            <person name="Michel G."/>
            <person name="Miranda-Saavedra D."/>
            <person name="Morales J."/>
            <person name="Moreau H."/>
            <person name="Motomura T."/>
            <person name="Nagasato C."/>
            <person name="Napoli C.A."/>
            <person name="Nelson D.R."/>
            <person name="Nyvall-Collen P."/>
            <person name="Peters A.F."/>
            <person name="Pommier C."/>
            <person name="Potin P."/>
            <person name="Poulain J."/>
            <person name="Quesneville H."/>
            <person name="Read B."/>
            <person name="Rensing S.A."/>
            <person name="Ritter A."/>
            <person name="Rousvoal S."/>
            <person name="Samanta M."/>
            <person name="Samson G."/>
            <person name="Schroeder D.C."/>
            <person name="Segurens B."/>
            <person name="Strittmatter M."/>
            <person name="Tonon T."/>
            <person name="Tregear J.W."/>
            <person name="Valentin K."/>
            <person name="von Dassow P."/>
            <person name="Yamagishi T."/>
            <person name="Van de Peer Y."/>
            <person name="Wincker P."/>
        </authorList>
    </citation>
    <scope>NUCLEOTIDE SEQUENCE [LARGE SCALE GENOMIC DNA]</scope>
    <source>
        <strain evidence="3">Ec32 / CCAP1310/4</strain>
    </source>
</reference>
<evidence type="ECO:0000259" key="1">
    <source>
        <dbReference type="Pfam" id="PF22778"/>
    </source>
</evidence>
<feature type="domain" description="Vanadium-dependent haloperoxidase NapH1-like second helical-bundle" evidence="1">
    <location>
        <begin position="223"/>
        <end position="379"/>
    </location>
</feature>
<dbReference type="eggNOG" id="ENOG502SBYZ">
    <property type="taxonomic scope" value="Eukaryota"/>
</dbReference>
<dbReference type="Gene3D" id="1.10.606.10">
    <property type="entry name" value="Vanadium-containing Chloroperoxidase, domain 2"/>
    <property type="match status" value="1"/>
</dbReference>
<keyword evidence="3" id="KW-1185">Reference proteome</keyword>
<dbReference type="InParanoid" id="D8LSP1"/>
<dbReference type="InterPro" id="IPR016119">
    <property type="entry name" value="Br/Cl_peroxidase_C"/>
</dbReference>
<dbReference type="AlphaFoldDB" id="D8LSP1"/>
<name>D8LSP1_ECTSI</name>
<gene>
    <name evidence="2" type="ORF">Esi_0076_0022</name>
</gene>
<organism evidence="2 3">
    <name type="scientific">Ectocarpus siliculosus</name>
    <name type="common">Brown alga</name>
    <name type="synonym">Conferva siliculosa</name>
    <dbReference type="NCBI Taxonomy" id="2880"/>
    <lineage>
        <taxon>Eukaryota</taxon>
        <taxon>Sar</taxon>
        <taxon>Stramenopiles</taxon>
        <taxon>Ochrophyta</taxon>
        <taxon>PX clade</taxon>
        <taxon>Phaeophyceae</taxon>
        <taxon>Ectocarpales</taxon>
        <taxon>Ectocarpaceae</taxon>
        <taxon>Ectocarpus</taxon>
    </lineage>
</organism>
<evidence type="ECO:0000313" key="3">
    <source>
        <dbReference type="Proteomes" id="UP000002630"/>
    </source>
</evidence>
<accession>D8LSP1</accession>
<dbReference type="EMBL" id="FN649735">
    <property type="protein sequence ID" value="CBN75241.1"/>
    <property type="molecule type" value="Genomic_DNA"/>
</dbReference>
<dbReference type="InterPro" id="IPR036938">
    <property type="entry name" value="PAP2/HPO_sf"/>
</dbReference>
<dbReference type="Pfam" id="PF22778">
    <property type="entry name" value="VCPO_2nd"/>
    <property type="match status" value="1"/>
</dbReference>
<dbReference type="InterPro" id="IPR055161">
    <property type="entry name" value="NapH1-like_2nd"/>
</dbReference>
<dbReference type="InterPro" id="IPR052559">
    <property type="entry name" value="V-haloperoxidase"/>
</dbReference>
<dbReference type="OMA" id="AYANEIW"/>
<dbReference type="SUPFAM" id="SSF48317">
    <property type="entry name" value="Acid phosphatase/Vanadium-dependent haloperoxidase"/>
    <property type="match status" value="1"/>
</dbReference>
<dbReference type="Proteomes" id="UP000002630">
    <property type="component" value="Linkage Group LG10"/>
</dbReference>
<dbReference type="GO" id="GO:0004601">
    <property type="term" value="F:peroxidase activity"/>
    <property type="evidence" value="ECO:0007669"/>
    <property type="project" value="InterPro"/>
</dbReference>